<evidence type="ECO:0000256" key="5">
    <source>
        <dbReference type="PROSITE-ProRule" id="PRU01240"/>
    </source>
</evidence>
<evidence type="ECO:0000256" key="1">
    <source>
        <dbReference type="ARBA" id="ARBA00011073"/>
    </source>
</evidence>
<feature type="active site" description="Charge relay system" evidence="5">
    <location>
        <position position="84"/>
    </location>
</feature>
<evidence type="ECO:0000256" key="2">
    <source>
        <dbReference type="ARBA" id="ARBA00022670"/>
    </source>
</evidence>
<dbReference type="InterPro" id="IPR015500">
    <property type="entry name" value="Peptidase_S8_subtilisin-rel"/>
</dbReference>
<dbReference type="Gene3D" id="3.40.50.200">
    <property type="entry name" value="Peptidase S8/S53 domain"/>
    <property type="match status" value="1"/>
</dbReference>
<dbReference type="InterPro" id="IPR036852">
    <property type="entry name" value="Peptidase_S8/S53_dom_sf"/>
</dbReference>
<comment type="caution">
    <text evidence="8">The sequence shown here is derived from an EMBL/GenBank/DDBJ whole genome shotgun (WGS) entry which is preliminary data.</text>
</comment>
<evidence type="ECO:0000256" key="6">
    <source>
        <dbReference type="RuleBase" id="RU003355"/>
    </source>
</evidence>
<protein>
    <submittedName>
        <fullName evidence="8">Serine protease</fullName>
    </submittedName>
</protein>
<dbReference type="EMBL" id="LRFC01000001">
    <property type="protein sequence ID" value="KZE69310.1"/>
    <property type="molecule type" value="Genomic_DNA"/>
</dbReference>
<dbReference type="AlphaFoldDB" id="A0A165P875"/>
<dbReference type="PROSITE" id="PS00138">
    <property type="entry name" value="SUBTILASE_SER"/>
    <property type="match status" value="1"/>
</dbReference>
<dbReference type="InterPro" id="IPR051048">
    <property type="entry name" value="Peptidase_S8/S53_subtilisin"/>
</dbReference>
<sequence>MSEICLIPFVLEEVIEESKEEIPYGVEMINAPAFWREGEKGQSVVVAVLDTGCDTSHPELVNRIAGGRNFVDGDENDYRDAHYHGTHVAGTIAATLNNAGVAGVAPDVKLLICRVLGKDGGGTYKGIIDAINYSVNWRGENGERVRVISMSLGGPTDVPELHEAVQRAVLNDVLVVCAAGNEGDNKEDTNEHAYPGAYKEVVQVGAVDSKMKLAPFSNTNDEIDLVAPGVDVVSTYPGNKYAKLSGTSMATPHVSGAAALLIEREEKLFGRELSEAEVYAQLVKNTLSIGLTKKAEGNGLLVLNAQEKAVCDEETLRVMRTPIETAAAKEPESS</sequence>
<dbReference type="PANTHER" id="PTHR43399">
    <property type="entry name" value="SUBTILISIN-RELATED"/>
    <property type="match status" value="1"/>
</dbReference>
<dbReference type="SUPFAM" id="SSF52743">
    <property type="entry name" value="Subtilisin-like"/>
    <property type="match status" value="1"/>
</dbReference>
<evidence type="ECO:0000313" key="9">
    <source>
        <dbReference type="Proteomes" id="UP000076567"/>
    </source>
</evidence>
<dbReference type="Proteomes" id="UP000076567">
    <property type="component" value="Unassembled WGS sequence"/>
</dbReference>
<dbReference type="OrthoDB" id="9798386at2"/>
<dbReference type="PRINTS" id="PR00723">
    <property type="entry name" value="SUBTILISIN"/>
</dbReference>
<accession>A0A165P875</accession>
<comment type="similarity">
    <text evidence="1 5 6">Belongs to the peptidase S8 family.</text>
</comment>
<keyword evidence="2 5" id="KW-0645">Protease</keyword>
<dbReference type="PANTHER" id="PTHR43399:SF4">
    <property type="entry name" value="CELL WALL-ASSOCIATED PROTEASE"/>
    <property type="match status" value="1"/>
</dbReference>
<dbReference type="RefSeq" id="WP_066236805.1">
    <property type="nucleotide sequence ID" value="NZ_LRFC01000001.1"/>
</dbReference>
<keyword evidence="3 5" id="KW-0378">Hydrolase</keyword>
<feature type="active site" description="Charge relay system" evidence="5">
    <location>
        <position position="50"/>
    </location>
</feature>
<keyword evidence="4 5" id="KW-0720">Serine protease</keyword>
<dbReference type="PROSITE" id="PS00137">
    <property type="entry name" value="SUBTILASE_HIS"/>
    <property type="match status" value="1"/>
</dbReference>
<organism evidence="8 9">
    <name type="scientific">Fictibacillus phosphorivorans</name>
    <dbReference type="NCBI Taxonomy" id="1221500"/>
    <lineage>
        <taxon>Bacteria</taxon>
        <taxon>Bacillati</taxon>
        <taxon>Bacillota</taxon>
        <taxon>Bacilli</taxon>
        <taxon>Bacillales</taxon>
        <taxon>Fictibacillaceae</taxon>
        <taxon>Fictibacillus</taxon>
    </lineage>
</organism>
<dbReference type="InterPro" id="IPR023828">
    <property type="entry name" value="Peptidase_S8_Ser-AS"/>
</dbReference>
<feature type="active site" description="Charge relay system" evidence="5">
    <location>
        <position position="248"/>
    </location>
</feature>
<keyword evidence="9" id="KW-1185">Reference proteome</keyword>
<feature type="domain" description="Peptidase S8/S53" evidence="7">
    <location>
        <begin position="41"/>
        <end position="294"/>
    </location>
</feature>
<dbReference type="InterPro" id="IPR034202">
    <property type="entry name" value="Subtilisin_Carlsberg-like"/>
</dbReference>
<dbReference type="PROSITE" id="PS00136">
    <property type="entry name" value="SUBTILASE_ASP"/>
    <property type="match status" value="1"/>
</dbReference>
<evidence type="ECO:0000259" key="7">
    <source>
        <dbReference type="Pfam" id="PF00082"/>
    </source>
</evidence>
<dbReference type="GO" id="GO:0006508">
    <property type="term" value="P:proteolysis"/>
    <property type="evidence" value="ECO:0007669"/>
    <property type="project" value="UniProtKB-KW"/>
</dbReference>
<evidence type="ECO:0000256" key="3">
    <source>
        <dbReference type="ARBA" id="ARBA00022801"/>
    </source>
</evidence>
<dbReference type="Pfam" id="PF00082">
    <property type="entry name" value="Peptidase_S8"/>
    <property type="match status" value="1"/>
</dbReference>
<name>A0A165P875_9BACL</name>
<reference evidence="9" key="1">
    <citation type="submission" date="2016-01" db="EMBL/GenBank/DDBJ databases">
        <title>Draft genome of Chromobacterium sp. F49.</title>
        <authorList>
            <person name="Hong K.W."/>
        </authorList>
    </citation>
    <scope>NUCLEOTIDE SEQUENCE [LARGE SCALE GENOMIC DNA]</scope>
    <source>
        <strain evidence="9">P7IIIA</strain>
    </source>
</reference>
<dbReference type="InterPro" id="IPR000209">
    <property type="entry name" value="Peptidase_S8/S53_dom"/>
</dbReference>
<evidence type="ECO:0000313" key="8">
    <source>
        <dbReference type="EMBL" id="KZE69310.1"/>
    </source>
</evidence>
<dbReference type="CDD" id="cd07477">
    <property type="entry name" value="Peptidases_S8_Subtilisin_subset"/>
    <property type="match status" value="1"/>
</dbReference>
<gene>
    <name evidence="8" type="ORF">AWM68_03320</name>
</gene>
<dbReference type="InterPro" id="IPR022398">
    <property type="entry name" value="Peptidase_S8_His-AS"/>
</dbReference>
<proteinExistence type="inferred from homology"/>
<dbReference type="InterPro" id="IPR023827">
    <property type="entry name" value="Peptidase_S8_Asp-AS"/>
</dbReference>
<dbReference type="PROSITE" id="PS51892">
    <property type="entry name" value="SUBTILASE"/>
    <property type="match status" value="1"/>
</dbReference>
<evidence type="ECO:0000256" key="4">
    <source>
        <dbReference type="ARBA" id="ARBA00022825"/>
    </source>
</evidence>
<dbReference type="GO" id="GO:0004252">
    <property type="term" value="F:serine-type endopeptidase activity"/>
    <property type="evidence" value="ECO:0007669"/>
    <property type="project" value="UniProtKB-UniRule"/>
</dbReference>